<gene>
    <name evidence="1" type="ORF">CYMTET_18472</name>
</gene>
<name>A0AAE0G7X7_9CHLO</name>
<dbReference type="AlphaFoldDB" id="A0AAE0G7X7"/>
<evidence type="ECO:0000313" key="2">
    <source>
        <dbReference type="Proteomes" id="UP001190700"/>
    </source>
</evidence>
<evidence type="ECO:0000313" key="1">
    <source>
        <dbReference type="EMBL" id="KAK3273265.1"/>
    </source>
</evidence>
<sequence length="134" mass="15804">MHHSTQWVHCHLLRVAEAWGEGELHHLRLHHNLSLVDEARAEEKPHRHQRLCRELLLVAEARDEGELHHLRLHSHLLLMDEAEGEEELHHLRPHRKLLLVAEATRGKVDLRHDYILYALVDHIIESRAKVATHM</sequence>
<keyword evidence="2" id="KW-1185">Reference proteome</keyword>
<dbReference type="Proteomes" id="UP001190700">
    <property type="component" value="Unassembled WGS sequence"/>
</dbReference>
<dbReference type="EMBL" id="LGRX02008570">
    <property type="protein sequence ID" value="KAK3273265.1"/>
    <property type="molecule type" value="Genomic_DNA"/>
</dbReference>
<protein>
    <submittedName>
        <fullName evidence="1">Uncharacterized protein</fullName>
    </submittedName>
</protein>
<organism evidence="1 2">
    <name type="scientific">Cymbomonas tetramitiformis</name>
    <dbReference type="NCBI Taxonomy" id="36881"/>
    <lineage>
        <taxon>Eukaryota</taxon>
        <taxon>Viridiplantae</taxon>
        <taxon>Chlorophyta</taxon>
        <taxon>Pyramimonadophyceae</taxon>
        <taxon>Pyramimonadales</taxon>
        <taxon>Pyramimonadaceae</taxon>
        <taxon>Cymbomonas</taxon>
    </lineage>
</organism>
<accession>A0AAE0G7X7</accession>
<comment type="caution">
    <text evidence="1">The sequence shown here is derived from an EMBL/GenBank/DDBJ whole genome shotgun (WGS) entry which is preliminary data.</text>
</comment>
<reference evidence="1 2" key="1">
    <citation type="journal article" date="2015" name="Genome Biol. Evol.">
        <title>Comparative Genomics of a Bacterivorous Green Alga Reveals Evolutionary Causalities and Consequences of Phago-Mixotrophic Mode of Nutrition.</title>
        <authorList>
            <person name="Burns J.A."/>
            <person name="Paasch A."/>
            <person name="Narechania A."/>
            <person name="Kim E."/>
        </authorList>
    </citation>
    <scope>NUCLEOTIDE SEQUENCE [LARGE SCALE GENOMIC DNA]</scope>
    <source>
        <strain evidence="1 2">PLY_AMNH</strain>
    </source>
</reference>
<proteinExistence type="predicted"/>